<dbReference type="eggNOG" id="COG0715">
    <property type="taxonomic scope" value="Bacteria"/>
</dbReference>
<reference evidence="1 2" key="1">
    <citation type="journal article" date="2012" name="J. Bacteriol.">
        <title>Complete genome sequence of Pelagibacterium halotolerans B2T.</title>
        <authorList>
            <person name="Huo Y.Y."/>
            <person name="Cheng H."/>
            <person name="Han X.F."/>
            <person name="Jiang X.W."/>
            <person name="Sun C."/>
            <person name="Zhang X.Q."/>
            <person name="Zhu X.F."/>
            <person name="Liu Y.F."/>
            <person name="Li P.F."/>
            <person name="Ni P.X."/>
            <person name="Wu M."/>
        </authorList>
    </citation>
    <scope>NUCLEOTIDE SEQUENCE [LARGE SCALE GENOMIC DNA]</scope>
    <source>
        <strain evidence="2">DSM 22347 / JCM 15775 / CGMCC 1.7692 / B2</strain>
    </source>
</reference>
<dbReference type="STRING" id="1082931.KKY_2547"/>
<dbReference type="SUPFAM" id="SSF53850">
    <property type="entry name" value="Periplasmic binding protein-like II"/>
    <property type="match status" value="1"/>
</dbReference>
<dbReference type="Gene3D" id="3.40.190.10">
    <property type="entry name" value="Periplasmic binding protein-like II"/>
    <property type="match status" value="1"/>
</dbReference>
<organism evidence="1 2">
    <name type="scientific">Pelagibacterium halotolerans (strain DSM 22347 / JCM 15775 / CGMCC 1.7692 / B2)</name>
    <dbReference type="NCBI Taxonomy" id="1082931"/>
    <lineage>
        <taxon>Bacteria</taxon>
        <taxon>Pseudomonadati</taxon>
        <taxon>Pseudomonadota</taxon>
        <taxon>Alphaproteobacteria</taxon>
        <taxon>Hyphomicrobiales</taxon>
        <taxon>Devosiaceae</taxon>
        <taxon>Pelagibacterium</taxon>
    </lineage>
</organism>
<dbReference type="EMBL" id="CP003075">
    <property type="protein sequence ID" value="AEQ52555.1"/>
    <property type="molecule type" value="Genomic_DNA"/>
</dbReference>
<sequence length="329" mass="37102">MPLLEITIATWDYDRVRPLIDGRVTVEGCSIRYLPMPVEEIFQRAYFHEEFDVTELGFSPYLIALSRGLTDYRAIPVFLSRSFRHNAIYIRSDRGIEAPEDLRGKTLGVPEFQMSAALWARGMLADQYGIAIDDMSWVQGGLETPGRREKFPLNLPEGFPLSIETGNSLNAMLAAGEIDGMITARAPSCFIAGHPQIRRLFPDSKSAEQTYFRKTGIFPIMHAVGIRAALVEQHPWLAMSLLKAFEKARRIAMAELSEVAALKIALPWLTDHLQETRAIMGDDFWRYGFAANRPALEAMTRYSFDQGLSARQLAPEELFVPSTLDDIRV</sequence>
<dbReference type="PATRIC" id="fig|1082931.4.peg.2516"/>
<dbReference type="AlphaFoldDB" id="G4RAN2"/>
<dbReference type="RefSeq" id="WP_014131704.1">
    <property type="nucleotide sequence ID" value="NC_016078.1"/>
</dbReference>
<accession>G4RAN2</accession>
<protein>
    <submittedName>
        <fullName evidence="1">4,5-dihydroxyphthalate decarboxylase</fullName>
    </submittedName>
</protein>
<dbReference type="KEGG" id="phl:KKY_2547"/>
<keyword evidence="2" id="KW-1185">Reference proteome</keyword>
<dbReference type="Gene3D" id="3.40.190.270">
    <property type="match status" value="1"/>
</dbReference>
<evidence type="ECO:0000313" key="2">
    <source>
        <dbReference type="Proteomes" id="UP000008850"/>
    </source>
</evidence>
<evidence type="ECO:0000313" key="1">
    <source>
        <dbReference type="EMBL" id="AEQ52555.1"/>
    </source>
</evidence>
<name>G4RAN2_PELHB</name>
<dbReference type="Proteomes" id="UP000008850">
    <property type="component" value="Chromosome"/>
</dbReference>
<gene>
    <name evidence="1" type="ordered locus">KKY_2547</name>
</gene>
<proteinExistence type="predicted"/>
<dbReference type="HOGENOM" id="CLU_072759_0_0_5"/>